<evidence type="ECO:0000256" key="2">
    <source>
        <dbReference type="SAM" id="Phobius"/>
    </source>
</evidence>
<dbReference type="EMBL" id="CAMKVN010000043">
    <property type="protein sequence ID" value="CAI2162592.1"/>
    <property type="molecule type" value="Genomic_DNA"/>
</dbReference>
<accession>A0A9W4SAC5</accession>
<name>A0A9W4SAC5_9GLOM</name>
<feature type="region of interest" description="Disordered" evidence="1">
    <location>
        <begin position="50"/>
        <end position="79"/>
    </location>
</feature>
<gene>
    <name evidence="3" type="ORF">FWILDA_LOCUS638</name>
</gene>
<comment type="caution">
    <text evidence="3">The sequence shown here is derived from an EMBL/GenBank/DDBJ whole genome shotgun (WGS) entry which is preliminary data.</text>
</comment>
<organism evidence="3 4">
    <name type="scientific">Funneliformis geosporum</name>
    <dbReference type="NCBI Taxonomy" id="1117311"/>
    <lineage>
        <taxon>Eukaryota</taxon>
        <taxon>Fungi</taxon>
        <taxon>Fungi incertae sedis</taxon>
        <taxon>Mucoromycota</taxon>
        <taxon>Glomeromycotina</taxon>
        <taxon>Glomeromycetes</taxon>
        <taxon>Glomerales</taxon>
        <taxon>Glomeraceae</taxon>
        <taxon>Funneliformis</taxon>
    </lineage>
</organism>
<keyword evidence="2" id="KW-0472">Membrane</keyword>
<evidence type="ECO:0000313" key="4">
    <source>
        <dbReference type="Proteomes" id="UP001153678"/>
    </source>
</evidence>
<protein>
    <submittedName>
        <fullName evidence="3">17847_t:CDS:1</fullName>
    </submittedName>
</protein>
<evidence type="ECO:0000256" key="1">
    <source>
        <dbReference type="SAM" id="MobiDB-lite"/>
    </source>
</evidence>
<keyword evidence="4" id="KW-1185">Reference proteome</keyword>
<reference evidence="3" key="1">
    <citation type="submission" date="2022-08" db="EMBL/GenBank/DDBJ databases">
        <authorList>
            <person name="Kallberg Y."/>
            <person name="Tangrot J."/>
            <person name="Rosling A."/>
        </authorList>
    </citation>
    <scope>NUCLEOTIDE SEQUENCE</scope>
    <source>
        <strain evidence="3">Wild A</strain>
    </source>
</reference>
<keyword evidence="2" id="KW-1133">Transmembrane helix</keyword>
<keyword evidence="2" id="KW-0812">Transmembrane</keyword>
<evidence type="ECO:0000313" key="3">
    <source>
        <dbReference type="EMBL" id="CAI2162592.1"/>
    </source>
</evidence>
<sequence length="259" mass="29123">MVEGGKHSAINKIKSALQSAGLLESDLTQIKAAAEETNLREIEDIESKVLADIKSKKDNEGNYKDKNTPKTSDEYSLEKNNKWRSGQEISSKITKIFVEVGLEIGQKGAEKQKATELNEVINKYENGNKSNKEELTNDLRNLNKNLGDEEPETKRKLRKAKKQMAQSDPDMYFNSFVELSQIEKELENLKNTSNTIDKQAYQANKQEITELSSKLSTISQNDTINNDGSIAPLVYLGIVILASFVGLLIILSQRKRQKN</sequence>
<feature type="transmembrane region" description="Helical" evidence="2">
    <location>
        <begin position="230"/>
        <end position="251"/>
    </location>
</feature>
<dbReference type="Proteomes" id="UP001153678">
    <property type="component" value="Unassembled WGS sequence"/>
</dbReference>
<proteinExistence type="predicted"/>
<dbReference type="AlphaFoldDB" id="A0A9W4SAC5"/>